<comment type="caution">
    <text evidence="2">The sequence shown here is derived from an EMBL/GenBank/DDBJ whole genome shotgun (WGS) entry which is preliminary data.</text>
</comment>
<organism evidence="2 3">
    <name type="scientific">Actinomadura fulvescens</name>
    <dbReference type="NCBI Taxonomy" id="46160"/>
    <lineage>
        <taxon>Bacteria</taxon>
        <taxon>Bacillati</taxon>
        <taxon>Actinomycetota</taxon>
        <taxon>Actinomycetes</taxon>
        <taxon>Streptosporangiales</taxon>
        <taxon>Thermomonosporaceae</taxon>
        <taxon>Actinomadura</taxon>
    </lineage>
</organism>
<sequence length="152" mass="15976">MRLSHQVIIVPAVVTAAATLISPAHADNSRTALAPPAPITSAAAPAASAAASWSTTGCAGAHAQGTAWQSGSKTYVRGYVKDTAADSRWAAVQIKFADGHKVGYSATRYGAVVNFSIGRRAGAGTWIEVREGRRATTALTNRCWGPWKRKWL</sequence>
<proteinExistence type="predicted"/>
<evidence type="ECO:0000313" key="3">
    <source>
        <dbReference type="Proteomes" id="UP001501509"/>
    </source>
</evidence>
<evidence type="ECO:0000313" key="2">
    <source>
        <dbReference type="EMBL" id="GAA2600407.1"/>
    </source>
</evidence>
<keyword evidence="1" id="KW-0732">Signal</keyword>
<dbReference type="Proteomes" id="UP001501509">
    <property type="component" value="Unassembled WGS sequence"/>
</dbReference>
<accession>A0ABN3PSH8</accession>
<feature type="chain" id="PRO_5045431507" description="Secreted protein" evidence="1">
    <location>
        <begin position="27"/>
        <end position="152"/>
    </location>
</feature>
<gene>
    <name evidence="2" type="ORF">GCM10010411_37600</name>
</gene>
<reference evidence="2 3" key="1">
    <citation type="journal article" date="2019" name="Int. J. Syst. Evol. Microbiol.">
        <title>The Global Catalogue of Microorganisms (GCM) 10K type strain sequencing project: providing services to taxonomists for standard genome sequencing and annotation.</title>
        <authorList>
            <consortium name="The Broad Institute Genomics Platform"/>
            <consortium name="The Broad Institute Genome Sequencing Center for Infectious Disease"/>
            <person name="Wu L."/>
            <person name="Ma J."/>
        </authorList>
    </citation>
    <scope>NUCLEOTIDE SEQUENCE [LARGE SCALE GENOMIC DNA]</scope>
    <source>
        <strain evidence="2 3">JCM 6833</strain>
    </source>
</reference>
<dbReference type="EMBL" id="BAAATD010000004">
    <property type="protein sequence ID" value="GAA2600407.1"/>
    <property type="molecule type" value="Genomic_DNA"/>
</dbReference>
<name>A0ABN3PSH8_9ACTN</name>
<evidence type="ECO:0000256" key="1">
    <source>
        <dbReference type="SAM" id="SignalP"/>
    </source>
</evidence>
<feature type="signal peptide" evidence="1">
    <location>
        <begin position="1"/>
        <end position="26"/>
    </location>
</feature>
<keyword evidence="3" id="KW-1185">Reference proteome</keyword>
<protein>
    <recommendedName>
        <fullName evidence="4">Secreted protein</fullName>
    </recommendedName>
</protein>
<evidence type="ECO:0008006" key="4">
    <source>
        <dbReference type="Google" id="ProtNLM"/>
    </source>
</evidence>